<protein>
    <recommendedName>
        <fullName evidence="2">BZIP domain-containing protein</fullName>
    </recommendedName>
</protein>
<feature type="compositionally biased region" description="Low complexity" evidence="1">
    <location>
        <begin position="494"/>
        <end position="516"/>
    </location>
</feature>
<feature type="compositionally biased region" description="Basic and acidic residues" evidence="1">
    <location>
        <begin position="587"/>
        <end position="599"/>
    </location>
</feature>
<dbReference type="AlphaFoldDB" id="A0A0F4Z692"/>
<dbReference type="EMBL" id="LASV01000009">
    <property type="protein sequence ID" value="KKA25840.1"/>
    <property type="molecule type" value="Genomic_DNA"/>
</dbReference>
<proteinExistence type="predicted"/>
<feature type="region of interest" description="Disordered" evidence="1">
    <location>
        <begin position="194"/>
        <end position="397"/>
    </location>
</feature>
<feature type="compositionally biased region" description="Pro residues" evidence="1">
    <location>
        <begin position="696"/>
        <end position="707"/>
    </location>
</feature>
<dbReference type="Proteomes" id="UP000053958">
    <property type="component" value="Unassembled WGS sequence"/>
</dbReference>
<feature type="compositionally biased region" description="Pro residues" evidence="1">
    <location>
        <begin position="558"/>
        <end position="570"/>
    </location>
</feature>
<dbReference type="OrthoDB" id="2247093at2759"/>
<reference evidence="3 4" key="1">
    <citation type="submission" date="2015-04" db="EMBL/GenBank/DDBJ databases">
        <authorList>
            <person name="Heijne W.H."/>
            <person name="Fedorova N.D."/>
            <person name="Nierman W.C."/>
            <person name="Vollebregt A.W."/>
            <person name="Zhao Z."/>
            <person name="Wu L."/>
            <person name="Kumar M."/>
            <person name="Stam H."/>
            <person name="van den Berg M.A."/>
            <person name="Pel H.J."/>
        </authorList>
    </citation>
    <scope>NUCLEOTIDE SEQUENCE [LARGE SCALE GENOMIC DNA]</scope>
    <source>
        <strain evidence="3 4">CBS 393.64</strain>
    </source>
</reference>
<evidence type="ECO:0000313" key="4">
    <source>
        <dbReference type="Proteomes" id="UP000053958"/>
    </source>
</evidence>
<dbReference type="InterPro" id="IPR004827">
    <property type="entry name" value="bZIP"/>
</dbReference>
<sequence length="791" mass="84007">METAQSHMRQAAVGHPAKPLAIAAASSLALLGCRRAPGPIAGPSQHAFRVPRGPHPLLLAAGYALVLRCSLSRLILMSPGDALTARYPVRGEHSLQSEGALCLFFRRFLFFPPPCPATPSLPSPATRPCPLHIHPYIYFAPLSISIRLSLLLQDGSESSLAISDSCPLPFVTLAALGVPVRPVPYSRSLAGHNQYHHHLGGPLSNQPTFPSQSRLPEGNSHLERGRSRPCVGPRPWRDDDEDLLPMSETPTASGPPPSGPRNEEQQQQQQQQQQSPLRGGIEQPAASQAPETSAAPRSWETGSKRPLSWHPPQSIEPRPEPAQPRSIGVHAILNPPEGGASNAPSRQSSREVLEMPPSMSPSPQQRSSSSPLMRVSNPGPQYIQADRPSLSPGIRPRRIITPVSPAARFASVPGKPGTVAGKVSVSQSPFVQEPSSGVYSVPPNVSLPSETTQSPSLAVSGRILPPQPSRHSTPTFHTRRTSAGLATNPSSQDTSPSTPHSTYTPFAQSSPSMGPGMPQPPGPSSLEPPPLFLPPTVDPLSRAPGQMGVQRYGEDPSLPGPPPDVPPPPFQGMIPVVVDFKSGSRSQAEKRKANSDASRRFRNRKKNEMAMEQKINAQAEEIRLLTEERDYYRAERDFFRESLSRAVSGPLPTRPPSPRHFRPSVGQAGSEGAKGSVLQGTSKSEGSSPATSAAGAPPPLPTAPPQPHVSGTSTDPSAYLTATAGGGPRVGRDEGQMQPRPPPPGPWPPGTASGDVSGGQAQVQPAQGGYRPPPDAQQQRDSFGRSWNPGP</sequence>
<feature type="compositionally biased region" description="Polar residues" evidence="1">
    <location>
        <begin position="446"/>
        <end position="457"/>
    </location>
</feature>
<organism evidence="3 4">
    <name type="scientific">Rasamsonia emersonii (strain ATCC 16479 / CBS 393.64 / IMI 116815)</name>
    <dbReference type="NCBI Taxonomy" id="1408163"/>
    <lineage>
        <taxon>Eukaryota</taxon>
        <taxon>Fungi</taxon>
        <taxon>Dikarya</taxon>
        <taxon>Ascomycota</taxon>
        <taxon>Pezizomycotina</taxon>
        <taxon>Eurotiomycetes</taxon>
        <taxon>Eurotiomycetidae</taxon>
        <taxon>Eurotiales</taxon>
        <taxon>Trichocomaceae</taxon>
        <taxon>Rasamsonia</taxon>
    </lineage>
</organism>
<dbReference type="GO" id="GO:0003700">
    <property type="term" value="F:DNA-binding transcription factor activity"/>
    <property type="evidence" value="ECO:0007669"/>
    <property type="project" value="InterPro"/>
</dbReference>
<keyword evidence="4" id="KW-1185">Reference proteome</keyword>
<feature type="compositionally biased region" description="Pro residues" evidence="1">
    <location>
        <begin position="739"/>
        <end position="749"/>
    </location>
</feature>
<feature type="compositionally biased region" description="Low complexity" evidence="1">
    <location>
        <begin position="758"/>
        <end position="769"/>
    </location>
</feature>
<feature type="compositionally biased region" description="Low complexity" evidence="1">
    <location>
        <begin position="355"/>
        <end position="371"/>
    </location>
</feature>
<feature type="compositionally biased region" description="Polar residues" evidence="1">
    <location>
        <begin position="429"/>
        <end position="438"/>
    </location>
</feature>
<evidence type="ECO:0000313" key="3">
    <source>
        <dbReference type="EMBL" id="KKA25840.1"/>
    </source>
</evidence>
<evidence type="ECO:0000259" key="2">
    <source>
        <dbReference type="PROSITE" id="PS00036"/>
    </source>
</evidence>
<feature type="compositionally biased region" description="Pro residues" evidence="1">
    <location>
        <begin position="517"/>
        <end position="537"/>
    </location>
</feature>
<feature type="compositionally biased region" description="Polar residues" evidence="1">
    <location>
        <begin position="203"/>
        <end position="214"/>
    </location>
</feature>
<dbReference type="PROSITE" id="PS00036">
    <property type="entry name" value="BZIP_BASIC"/>
    <property type="match status" value="1"/>
</dbReference>
<feature type="region of interest" description="Disordered" evidence="1">
    <location>
        <begin position="641"/>
        <end position="791"/>
    </location>
</feature>
<feature type="compositionally biased region" description="Low complexity" evidence="1">
    <location>
        <begin position="686"/>
        <end position="695"/>
    </location>
</feature>
<feature type="compositionally biased region" description="Polar residues" evidence="1">
    <location>
        <begin position="484"/>
        <end position="493"/>
    </location>
</feature>
<evidence type="ECO:0000256" key="1">
    <source>
        <dbReference type="SAM" id="MobiDB-lite"/>
    </source>
</evidence>
<accession>A0A0F4Z692</accession>
<dbReference type="STRING" id="1408163.A0A0F4Z692"/>
<dbReference type="GeneID" id="25312193"/>
<dbReference type="CDD" id="cd14686">
    <property type="entry name" value="bZIP"/>
    <property type="match status" value="1"/>
</dbReference>
<feature type="compositionally biased region" description="Low complexity" evidence="1">
    <location>
        <begin position="265"/>
        <end position="274"/>
    </location>
</feature>
<dbReference type="RefSeq" id="XP_013332452.1">
    <property type="nucleotide sequence ID" value="XM_013476998.1"/>
</dbReference>
<comment type="caution">
    <text evidence="3">The sequence shown here is derived from an EMBL/GenBank/DDBJ whole genome shotgun (WGS) entry which is preliminary data.</text>
</comment>
<name>A0A0F4Z692_RASE3</name>
<feature type="region of interest" description="Disordered" evidence="1">
    <location>
        <begin position="429"/>
        <end position="612"/>
    </location>
</feature>
<feature type="domain" description="BZIP" evidence="2">
    <location>
        <begin position="590"/>
        <end position="604"/>
    </location>
</feature>
<gene>
    <name evidence="3" type="ORF">T310_0129</name>
</gene>